<dbReference type="OrthoDB" id="9767721at2"/>
<dbReference type="SUPFAM" id="SSF102735">
    <property type="entry name" value="Trigger factor ribosome-binding domain"/>
    <property type="match status" value="1"/>
</dbReference>
<evidence type="ECO:0000256" key="11">
    <source>
        <dbReference type="ARBA" id="ARBA00029986"/>
    </source>
</evidence>
<evidence type="ECO:0000256" key="1">
    <source>
        <dbReference type="ARBA" id="ARBA00000971"/>
    </source>
</evidence>
<dbReference type="GO" id="GO:0043335">
    <property type="term" value="P:protein unfolding"/>
    <property type="evidence" value="ECO:0007669"/>
    <property type="project" value="TreeGrafter"/>
</dbReference>
<dbReference type="PROSITE" id="PS50059">
    <property type="entry name" value="FKBP_PPIASE"/>
    <property type="match status" value="1"/>
</dbReference>
<evidence type="ECO:0000259" key="15">
    <source>
        <dbReference type="PROSITE" id="PS50059"/>
    </source>
</evidence>
<dbReference type="Gene3D" id="1.10.3120.10">
    <property type="entry name" value="Trigger factor, C-terminal domain"/>
    <property type="match status" value="1"/>
</dbReference>
<comment type="catalytic activity">
    <reaction evidence="1 12 13">
        <text>[protein]-peptidylproline (omega=180) = [protein]-peptidylproline (omega=0)</text>
        <dbReference type="Rhea" id="RHEA:16237"/>
        <dbReference type="Rhea" id="RHEA-COMP:10747"/>
        <dbReference type="Rhea" id="RHEA-COMP:10748"/>
        <dbReference type="ChEBI" id="CHEBI:83833"/>
        <dbReference type="ChEBI" id="CHEBI:83834"/>
        <dbReference type="EC" id="5.2.1.8"/>
    </reaction>
</comment>
<dbReference type="InterPro" id="IPR027304">
    <property type="entry name" value="Trigger_fact/SurA_dom_sf"/>
</dbReference>
<dbReference type="FunFam" id="3.10.50.40:FF:000001">
    <property type="entry name" value="Trigger factor"/>
    <property type="match status" value="1"/>
</dbReference>
<dbReference type="InterPro" id="IPR037041">
    <property type="entry name" value="Trigger_fac_C_sf"/>
</dbReference>
<feature type="domain" description="PPIase FKBP-type" evidence="15">
    <location>
        <begin position="164"/>
        <end position="244"/>
    </location>
</feature>
<dbReference type="Pfam" id="PF05698">
    <property type="entry name" value="Trigger_C"/>
    <property type="match status" value="1"/>
</dbReference>
<dbReference type="InterPro" id="IPR005215">
    <property type="entry name" value="Trig_fac"/>
</dbReference>
<evidence type="ECO:0000256" key="2">
    <source>
        <dbReference type="ARBA" id="ARBA00005464"/>
    </source>
</evidence>
<dbReference type="GO" id="GO:0051083">
    <property type="term" value="P:'de novo' cotranslational protein folding"/>
    <property type="evidence" value="ECO:0007669"/>
    <property type="project" value="TreeGrafter"/>
</dbReference>
<evidence type="ECO:0000256" key="13">
    <source>
        <dbReference type="PROSITE-ProRule" id="PRU00277"/>
    </source>
</evidence>
<evidence type="ECO:0000256" key="14">
    <source>
        <dbReference type="RuleBase" id="RU003914"/>
    </source>
</evidence>
<dbReference type="InterPro" id="IPR008881">
    <property type="entry name" value="Trigger_fac_ribosome-bd_bac"/>
</dbReference>
<dbReference type="Gene3D" id="3.10.50.40">
    <property type="match status" value="1"/>
</dbReference>
<comment type="similarity">
    <text evidence="2 12 14">Belongs to the FKBP-type PPIase family. Tig subfamily.</text>
</comment>
<evidence type="ECO:0000256" key="6">
    <source>
        <dbReference type="ARBA" id="ARBA00023110"/>
    </source>
</evidence>
<dbReference type="GO" id="GO:0043022">
    <property type="term" value="F:ribosome binding"/>
    <property type="evidence" value="ECO:0007669"/>
    <property type="project" value="TreeGrafter"/>
</dbReference>
<dbReference type="Proteomes" id="UP000021369">
    <property type="component" value="Unassembled WGS sequence"/>
</dbReference>
<evidence type="ECO:0000256" key="9">
    <source>
        <dbReference type="ARBA" id="ARBA00023306"/>
    </source>
</evidence>
<dbReference type="PIRSF" id="PIRSF003095">
    <property type="entry name" value="Trigger_factor"/>
    <property type="match status" value="1"/>
</dbReference>
<dbReference type="GO" id="GO:0051301">
    <property type="term" value="P:cell division"/>
    <property type="evidence" value="ECO:0007669"/>
    <property type="project" value="UniProtKB-KW"/>
</dbReference>
<dbReference type="HAMAP" id="MF_00303">
    <property type="entry name" value="Trigger_factor_Tig"/>
    <property type="match status" value="1"/>
</dbReference>
<dbReference type="SUPFAM" id="SSF109998">
    <property type="entry name" value="Triger factor/SurA peptide-binding domain-like"/>
    <property type="match status" value="1"/>
</dbReference>
<evidence type="ECO:0000256" key="3">
    <source>
        <dbReference type="ARBA" id="ARBA00013194"/>
    </source>
</evidence>
<keyword evidence="6 12" id="KW-0697">Rotamase</keyword>
<gene>
    <name evidence="12 16" type="primary">tig</name>
    <name evidence="16" type="ORF">RASY3_00180</name>
</gene>
<dbReference type="PANTHER" id="PTHR30560">
    <property type="entry name" value="TRIGGER FACTOR CHAPERONE AND PEPTIDYL-PROLYL CIS/TRANS ISOMERASE"/>
    <property type="match status" value="1"/>
</dbReference>
<comment type="domain">
    <text evidence="12">Consists of 3 domains; the N-terminus binds the ribosome, the middle domain has PPIase activity, while the C-terminus has intrinsic chaperone activity on its own.</text>
</comment>
<evidence type="ECO:0000256" key="5">
    <source>
        <dbReference type="ARBA" id="ARBA00022618"/>
    </source>
</evidence>
<dbReference type="InterPro" id="IPR036611">
    <property type="entry name" value="Trigger_fac_ribosome-bd_sf"/>
</dbReference>
<keyword evidence="8 12" id="KW-0413">Isomerase</keyword>
<dbReference type="GO" id="GO:0015031">
    <property type="term" value="P:protein transport"/>
    <property type="evidence" value="ECO:0007669"/>
    <property type="project" value="UniProtKB-UniRule"/>
</dbReference>
<dbReference type="SUPFAM" id="SSF54534">
    <property type="entry name" value="FKBP-like"/>
    <property type="match status" value="1"/>
</dbReference>
<dbReference type="RefSeq" id="WP_037284000.1">
    <property type="nucleotide sequence ID" value="NZ_JEOB01000001.1"/>
</dbReference>
<dbReference type="AlphaFoldDB" id="A0A011VYG1"/>
<dbReference type="PANTHER" id="PTHR30560:SF3">
    <property type="entry name" value="TRIGGER FACTOR-LIKE PROTEIN TIG, CHLOROPLASTIC"/>
    <property type="match status" value="1"/>
</dbReference>
<dbReference type="InterPro" id="IPR008880">
    <property type="entry name" value="Trigger_fac_C"/>
</dbReference>
<keyword evidence="12" id="KW-0963">Cytoplasm</keyword>
<comment type="caution">
    <text evidence="16">The sequence shown here is derived from an EMBL/GenBank/DDBJ whole genome shotgun (WGS) entry which is preliminary data.</text>
</comment>
<evidence type="ECO:0000313" key="17">
    <source>
        <dbReference type="Proteomes" id="UP000021369"/>
    </source>
</evidence>
<organism evidence="16 17">
    <name type="scientific">Ruminococcus albus SY3</name>
    <dbReference type="NCBI Taxonomy" id="1341156"/>
    <lineage>
        <taxon>Bacteria</taxon>
        <taxon>Bacillati</taxon>
        <taxon>Bacillota</taxon>
        <taxon>Clostridia</taxon>
        <taxon>Eubacteriales</taxon>
        <taxon>Oscillospiraceae</taxon>
        <taxon>Ruminococcus</taxon>
    </lineage>
</organism>
<dbReference type="GO" id="GO:0005737">
    <property type="term" value="C:cytoplasm"/>
    <property type="evidence" value="ECO:0007669"/>
    <property type="project" value="UniProtKB-SubCell"/>
</dbReference>
<protein>
    <recommendedName>
        <fullName evidence="4 12">Trigger factor</fullName>
        <shortName evidence="12">TF</shortName>
        <ecNumber evidence="3 12">5.2.1.8</ecNumber>
    </recommendedName>
    <alternativeName>
        <fullName evidence="11 12">PPIase</fullName>
    </alternativeName>
</protein>
<keyword evidence="7 12" id="KW-0143">Chaperone</keyword>
<proteinExistence type="inferred from homology"/>
<dbReference type="InterPro" id="IPR001179">
    <property type="entry name" value="PPIase_FKBP_dom"/>
</dbReference>
<keyword evidence="17" id="KW-1185">Reference proteome</keyword>
<reference evidence="16 17" key="1">
    <citation type="submission" date="2013-06" db="EMBL/GenBank/DDBJ databases">
        <title>Rumen cellulosomics: divergent fiber-degrading strategies revealed by comparative genome-wide analysis of six Ruminococcal strains.</title>
        <authorList>
            <person name="Dassa B."/>
            <person name="Borovok I."/>
            <person name="Lamed R."/>
            <person name="Flint H."/>
            <person name="Yeoman C.J."/>
            <person name="White B."/>
            <person name="Bayer E.A."/>
        </authorList>
    </citation>
    <scope>NUCLEOTIDE SEQUENCE [LARGE SCALE GENOMIC DNA]</scope>
    <source>
        <strain evidence="16 17">SY3</strain>
    </source>
</reference>
<dbReference type="NCBIfam" id="TIGR00115">
    <property type="entry name" value="tig"/>
    <property type="match status" value="1"/>
</dbReference>
<dbReference type="Pfam" id="PF00254">
    <property type="entry name" value="FKBP_C"/>
    <property type="match status" value="1"/>
</dbReference>
<dbReference type="EMBL" id="JEOB01000001">
    <property type="protein sequence ID" value="EXM40361.1"/>
    <property type="molecule type" value="Genomic_DNA"/>
</dbReference>
<evidence type="ECO:0000256" key="4">
    <source>
        <dbReference type="ARBA" id="ARBA00016902"/>
    </source>
</evidence>
<evidence type="ECO:0000256" key="7">
    <source>
        <dbReference type="ARBA" id="ARBA00023186"/>
    </source>
</evidence>
<dbReference type="PATRIC" id="fig|1341156.4.peg.572"/>
<evidence type="ECO:0000256" key="8">
    <source>
        <dbReference type="ARBA" id="ARBA00023235"/>
    </source>
</evidence>
<keyword evidence="9 12" id="KW-0131">Cell cycle</keyword>
<dbReference type="GO" id="GO:0044183">
    <property type="term" value="F:protein folding chaperone"/>
    <property type="evidence" value="ECO:0007669"/>
    <property type="project" value="TreeGrafter"/>
</dbReference>
<dbReference type="Gene3D" id="3.30.70.1050">
    <property type="entry name" value="Trigger factor ribosome-binding domain"/>
    <property type="match status" value="1"/>
</dbReference>
<evidence type="ECO:0000256" key="10">
    <source>
        <dbReference type="ARBA" id="ARBA00024849"/>
    </source>
</evidence>
<dbReference type="EC" id="5.2.1.8" evidence="3 12"/>
<accession>A0A011VYG1</accession>
<dbReference type="GO" id="GO:0003755">
    <property type="term" value="F:peptidyl-prolyl cis-trans isomerase activity"/>
    <property type="evidence" value="ECO:0007669"/>
    <property type="project" value="UniProtKB-UniRule"/>
</dbReference>
<name>A0A011VYG1_RUMAL</name>
<comment type="function">
    <text evidence="10 12">Involved in protein export. Acts as a chaperone by maintaining the newly synthesized protein in an open conformation. Functions as a peptidyl-prolyl cis-trans isomerase.</text>
</comment>
<keyword evidence="5 12" id="KW-0132">Cell division</keyword>
<dbReference type="InterPro" id="IPR046357">
    <property type="entry name" value="PPIase_dom_sf"/>
</dbReference>
<evidence type="ECO:0000256" key="12">
    <source>
        <dbReference type="HAMAP-Rule" id="MF_00303"/>
    </source>
</evidence>
<sequence length="426" mass="47711">MSLKATNNVGTNSYELEIEIPAKDFEDALQKAYMRAKKNIALPGFRKGKAPRKLIEKTYGEEVFFEDAINLLYAPVVNGAIDESGLDLVCQPTIEVTEINKENGVKLTAKCTTRPEVEVKDYKGIEVEKTVNAVTDEDVQKKLDELREKNARIVTVDDRAAEKGDTVKIDFEGFKDGVAFDGGKAEDFDLELGSGQFIPGFEDQIVGHSTGEEFEINVTFPEEYQVKDLAGAAAVFKINLKSISKKELPELDDDMVKDSTDFDTVDEYKADVKTKLEEAAEKAADAKVEGDLFDKVVENMTAEIPDVMYDNRVNEMVAELEQRMAPQGISLDMYMQFTGQTIDTIKRGYAEQAEKQVKLRLALEKIAEVENVEVTDEDLENEFKNLAETYRMEVEQVKSYIRAEDLKKDLAVGKAVDLIKESAVIK</sequence>
<evidence type="ECO:0000313" key="16">
    <source>
        <dbReference type="EMBL" id="EXM40361.1"/>
    </source>
</evidence>
<comment type="subcellular location">
    <subcellularLocation>
        <location evidence="12">Cytoplasm</location>
    </subcellularLocation>
    <text evidence="12">About half TF is bound to the ribosome near the polypeptide exit tunnel while the other half is free in the cytoplasm.</text>
</comment>
<dbReference type="Pfam" id="PF05697">
    <property type="entry name" value="Trigger_N"/>
    <property type="match status" value="1"/>
</dbReference>